<protein>
    <submittedName>
        <fullName evidence="1">Uncharacterized protein</fullName>
    </submittedName>
</protein>
<dbReference type="OrthoDB" id="15304at2759"/>
<proteinExistence type="predicted"/>
<dbReference type="AlphaFoldDB" id="A0A8S1TRD3"/>
<name>A0A8S1TRD3_9CILI</name>
<dbReference type="PANTHER" id="PTHR38924:SF2">
    <property type="entry name" value="CHROMOSOME UNDETERMINED SCAFFOLD_10, WHOLE GENOME SHOTGUN SEQUENCE"/>
    <property type="match status" value="1"/>
</dbReference>
<dbReference type="EMBL" id="CAJJDO010000027">
    <property type="protein sequence ID" value="CAD8155305.1"/>
    <property type="molecule type" value="Genomic_DNA"/>
</dbReference>
<dbReference type="Proteomes" id="UP000689195">
    <property type="component" value="Unassembled WGS sequence"/>
</dbReference>
<evidence type="ECO:0000313" key="2">
    <source>
        <dbReference type="Proteomes" id="UP000689195"/>
    </source>
</evidence>
<accession>A0A8S1TRD3</accession>
<dbReference type="PANTHER" id="PTHR38924">
    <property type="entry name" value="ASPARAGINE AND ASPARTATE RICH PROTEIN 1"/>
    <property type="match status" value="1"/>
</dbReference>
<keyword evidence="2" id="KW-1185">Reference proteome</keyword>
<comment type="caution">
    <text evidence="1">The sequence shown here is derived from an EMBL/GenBank/DDBJ whole genome shotgun (WGS) entry which is preliminary data.</text>
</comment>
<reference evidence="1" key="1">
    <citation type="submission" date="2021-01" db="EMBL/GenBank/DDBJ databases">
        <authorList>
            <consortium name="Genoscope - CEA"/>
            <person name="William W."/>
        </authorList>
    </citation>
    <scope>NUCLEOTIDE SEQUENCE</scope>
</reference>
<organism evidence="1 2">
    <name type="scientific">Paramecium pentaurelia</name>
    <dbReference type="NCBI Taxonomy" id="43138"/>
    <lineage>
        <taxon>Eukaryota</taxon>
        <taxon>Sar</taxon>
        <taxon>Alveolata</taxon>
        <taxon>Ciliophora</taxon>
        <taxon>Intramacronucleata</taxon>
        <taxon>Oligohymenophorea</taxon>
        <taxon>Peniculida</taxon>
        <taxon>Parameciidae</taxon>
        <taxon>Paramecium</taxon>
    </lineage>
</organism>
<sequence>MLFMQILQSQKKQNSGVSICLLCKDIFCNESCSLSIRDLLNYHVEKRHHGNSIFLSLQDGSVTLISQSTSIKKFKYLYYNNLGEKINLENLNSDWNQYILDITKDKELVDIIVNNKYRKIIKSQQKGKAIFFEHEQFLRLDYFIRQYFNQLSNYYSQYNFSHQLLYCLEALVSTKVIYQVTSSCTYSDVYSCQALFTVL</sequence>
<evidence type="ECO:0000313" key="1">
    <source>
        <dbReference type="EMBL" id="CAD8155305.1"/>
    </source>
</evidence>
<gene>
    <name evidence="1" type="ORF">PPENT_87.1.T0270019</name>
</gene>